<sequence>HVVTETRHTVTGPSFPLKDGVVTVTHHTYTGPNGEVSLWHGPTGEVTHHTWHGPTGDMTDHSWTGHSEDSGRIDCCLARKGMRMAGSSGHTGMKNWQSWSNEHMLFCCKHYGLACPFDCFTGTPELWPPGQRQWCCENSRVGCGAHGQRYDCDAGFSRWQSTWTPSKKQWCCANFNRGCQETGAQGCDALCRTHVGDMSCLERVRSLAESTACREAFERVQEDCPSCGTCTLQSACEEHRWADEQLQAPEEWS</sequence>
<feature type="non-terminal residue" evidence="1">
    <location>
        <position position="253"/>
    </location>
</feature>
<organism evidence="1 2">
    <name type="scientific">Effrenium voratum</name>
    <dbReference type="NCBI Taxonomy" id="2562239"/>
    <lineage>
        <taxon>Eukaryota</taxon>
        <taxon>Sar</taxon>
        <taxon>Alveolata</taxon>
        <taxon>Dinophyceae</taxon>
        <taxon>Suessiales</taxon>
        <taxon>Symbiodiniaceae</taxon>
        <taxon>Effrenium</taxon>
    </lineage>
</organism>
<evidence type="ECO:0000313" key="1">
    <source>
        <dbReference type="EMBL" id="CAJ1393040.1"/>
    </source>
</evidence>
<reference evidence="1" key="1">
    <citation type="submission" date="2023-08" db="EMBL/GenBank/DDBJ databases">
        <authorList>
            <person name="Chen Y."/>
            <person name="Shah S."/>
            <person name="Dougan E. K."/>
            <person name="Thang M."/>
            <person name="Chan C."/>
        </authorList>
    </citation>
    <scope>NUCLEOTIDE SEQUENCE</scope>
</reference>
<name>A0AA36MZZ1_9DINO</name>
<protein>
    <submittedName>
        <fullName evidence="1">Uncharacterized protein</fullName>
    </submittedName>
</protein>
<accession>A0AA36MZZ1</accession>
<comment type="caution">
    <text evidence="1">The sequence shown here is derived from an EMBL/GenBank/DDBJ whole genome shotgun (WGS) entry which is preliminary data.</text>
</comment>
<evidence type="ECO:0000313" key="2">
    <source>
        <dbReference type="Proteomes" id="UP001178507"/>
    </source>
</evidence>
<dbReference type="EMBL" id="CAUJNA010002458">
    <property type="protein sequence ID" value="CAJ1393040.1"/>
    <property type="molecule type" value="Genomic_DNA"/>
</dbReference>
<keyword evidence="2" id="KW-1185">Reference proteome</keyword>
<proteinExistence type="predicted"/>
<dbReference type="AlphaFoldDB" id="A0AA36MZZ1"/>
<dbReference type="Proteomes" id="UP001178507">
    <property type="component" value="Unassembled WGS sequence"/>
</dbReference>
<gene>
    <name evidence="1" type="ORF">EVOR1521_LOCUS17988</name>
</gene>